<keyword evidence="4" id="KW-1185">Reference proteome</keyword>
<feature type="compositionally biased region" description="Basic and acidic residues" evidence="1">
    <location>
        <begin position="377"/>
        <end position="426"/>
    </location>
</feature>
<name>A0ABT1IWC1_9ACTN</name>
<evidence type="ECO:0000256" key="1">
    <source>
        <dbReference type="SAM" id="MobiDB-lite"/>
    </source>
</evidence>
<dbReference type="PANTHER" id="PTHR23242">
    <property type="entry name" value="TRANSCRIPTION FACTOR HOXA13"/>
    <property type="match status" value="1"/>
</dbReference>
<reference evidence="3 4" key="1">
    <citation type="submission" date="2022-06" db="EMBL/GenBank/DDBJ databases">
        <title>Sequencing the genomes of 1000 actinobacteria strains.</title>
        <authorList>
            <person name="Klenk H.-P."/>
        </authorList>
    </citation>
    <scope>NUCLEOTIDE SEQUENCE [LARGE SCALE GENOMIC DNA]</scope>
    <source>
        <strain evidence="3 4">DSM 41656</strain>
    </source>
</reference>
<evidence type="ECO:0008006" key="5">
    <source>
        <dbReference type="Google" id="ProtNLM"/>
    </source>
</evidence>
<protein>
    <recommendedName>
        <fullName evidence="5">DUF2637 domain-containing protein</fullName>
    </recommendedName>
</protein>
<feature type="region of interest" description="Disordered" evidence="1">
    <location>
        <begin position="322"/>
        <end position="357"/>
    </location>
</feature>
<dbReference type="Proteomes" id="UP001206483">
    <property type="component" value="Unassembled WGS sequence"/>
</dbReference>
<dbReference type="RefSeq" id="WP_380232597.1">
    <property type="nucleotide sequence ID" value="NZ_BAAAUB010000042.1"/>
</dbReference>
<gene>
    <name evidence="3" type="ORF">FHR36_002378</name>
</gene>
<dbReference type="Pfam" id="PF10935">
    <property type="entry name" value="DUF2637"/>
    <property type="match status" value="1"/>
</dbReference>
<accession>A0ABT1IWC1</accession>
<comment type="caution">
    <text evidence="3">The sequence shown here is derived from an EMBL/GenBank/DDBJ whole genome shotgun (WGS) entry which is preliminary data.</text>
</comment>
<feature type="transmembrane region" description="Helical" evidence="2">
    <location>
        <begin position="26"/>
        <end position="49"/>
    </location>
</feature>
<feature type="transmembrane region" description="Helical" evidence="2">
    <location>
        <begin position="61"/>
        <end position="83"/>
    </location>
</feature>
<keyword evidence="2" id="KW-0472">Membrane</keyword>
<dbReference type="EMBL" id="JAMZDX010000002">
    <property type="protein sequence ID" value="MCP2309254.1"/>
    <property type="molecule type" value="Genomic_DNA"/>
</dbReference>
<feature type="region of interest" description="Disordered" evidence="1">
    <location>
        <begin position="377"/>
        <end position="469"/>
    </location>
</feature>
<organism evidence="3 4">
    <name type="scientific">Kitasatospora paracochleata</name>
    <dbReference type="NCBI Taxonomy" id="58354"/>
    <lineage>
        <taxon>Bacteria</taxon>
        <taxon>Bacillati</taxon>
        <taxon>Actinomycetota</taxon>
        <taxon>Actinomycetes</taxon>
        <taxon>Kitasatosporales</taxon>
        <taxon>Streptomycetaceae</taxon>
        <taxon>Kitasatospora</taxon>
    </lineage>
</organism>
<dbReference type="InterPro" id="IPR021235">
    <property type="entry name" value="DUF2637"/>
</dbReference>
<feature type="compositionally biased region" description="Basic and acidic residues" evidence="1">
    <location>
        <begin position="447"/>
        <end position="465"/>
    </location>
</feature>
<sequence length="520" mass="57544">MEPDARADQVSDTAAPAAMTKLQKTLIGSVAGGAVTIAAIGFAGSYRAVTRLALAKDFGRFAYVFPIGIDAGIGVLLALDLLLTWLRIPFAPLRYCAWFLTGATVAFNAAAAWGDGLAVGMHAAIPVLFVIVVEAARHAVGRIADIVADRSIETPPWQRWILSPVGTFAIWRRQRLWQIPSYLTVIDLERELQVFRAQLRKEFGYFWRWKAPADKVLALALARFGISVSEALAMPKAEAEAQRKAEAAREAEAQLQAEVEAEALRVRDQQRRVEAEARRLAEAEAEAKLRAVARAEELAEAEAEARRAEIEQKRLTAEAEAELERRRRAEQQRQAEAEAEQRRLQEAADAAQRTAEAEAEALRLLEEKLRVEEALRKLRERPAVQPKPKPEPEADPKPEPEAEADPKRRSEAEAEVEPKSKPEPEANPKPGPEVEAEAVGPPNPNPKRPESEAGPKPKRPAELGTRRARINAEVETLLGLMRSEGYDAVTLERVKTELSLSQTTAFDRLDRARDIWNQAA</sequence>
<feature type="compositionally biased region" description="Basic and acidic residues" evidence="1">
    <location>
        <begin position="322"/>
        <end position="346"/>
    </location>
</feature>
<evidence type="ECO:0000313" key="4">
    <source>
        <dbReference type="Proteomes" id="UP001206483"/>
    </source>
</evidence>
<evidence type="ECO:0000256" key="2">
    <source>
        <dbReference type="SAM" id="Phobius"/>
    </source>
</evidence>
<dbReference type="PANTHER" id="PTHR23242:SF9">
    <property type="entry name" value="TRANSCRIPTION FACTOR HOXA13"/>
    <property type="match status" value="1"/>
</dbReference>
<proteinExistence type="predicted"/>
<feature type="transmembrane region" description="Helical" evidence="2">
    <location>
        <begin position="95"/>
        <end position="113"/>
    </location>
</feature>
<evidence type="ECO:0000313" key="3">
    <source>
        <dbReference type="EMBL" id="MCP2309254.1"/>
    </source>
</evidence>
<keyword evidence="2" id="KW-1133">Transmembrane helix</keyword>
<keyword evidence="2" id="KW-0812">Transmembrane</keyword>